<reference evidence="1" key="1">
    <citation type="journal article" date="2014" name="Int. J. Syst. Evol. Microbiol.">
        <title>Complete genome sequence of Corynebacterium casei LMG S-19264T (=DSM 44701T), isolated from a smear-ripened cheese.</title>
        <authorList>
            <consortium name="US DOE Joint Genome Institute (JGI-PGF)"/>
            <person name="Walter F."/>
            <person name="Albersmeier A."/>
            <person name="Kalinowski J."/>
            <person name="Ruckert C."/>
        </authorList>
    </citation>
    <scope>NUCLEOTIDE SEQUENCE</scope>
    <source>
        <strain evidence="1">CCM 7664</strain>
    </source>
</reference>
<evidence type="ECO:0000313" key="1">
    <source>
        <dbReference type="EMBL" id="GGI53784.1"/>
    </source>
</evidence>
<name>A0A8J3AUA9_9BURK</name>
<organism evidence="1 2">
    <name type="scientific">Oxalicibacterium solurbis</name>
    <dbReference type="NCBI Taxonomy" id="69280"/>
    <lineage>
        <taxon>Bacteria</taxon>
        <taxon>Pseudomonadati</taxon>
        <taxon>Pseudomonadota</taxon>
        <taxon>Betaproteobacteria</taxon>
        <taxon>Burkholderiales</taxon>
        <taxon>Oxalobacteraceae</taxon>
        <taxon>Oxalicibacterium</taxon>
    </lineage>
</organism>
<dbReference type="AlphaFoldDB" id="A0A8J3AUA9"/>
<protein>
    <submittedName>
        <fullName evidence="1">Uncharacterized protein</fullName>
    </submittedName>
</protein>
<sequence>MTTDDNADDGIEEAIERPWIVLKDTYDIETWIDHQSRHLQHRLAGGRIDTGYGIGFRLAAGGEIYMHTSPEGMVLLDVTEEAEWIAPLIVAATGAQMPAGRIWTLSVESLTQLLFGLNGLIATTRIVTDHDFRIRKR</sequence>
<accession>A0A8J3AUA9</accession>
<gene>
    <name evidence="1" type="ORF">GCM10011430_09580</name>
</gene>
<proteinExistence type="predicted"/>
<keyword evidence="2" id="KW-1185">Reference proteome</keyword>
<dbReference type="EMBL" id="BMDP01000001">
    <property type="protein sequence ID" value="GGI53784.1"/>
    <property type="molecule type" value="Genomic_DNA"/>
</dbReference>
<reference evidence="1" key="2">
    <citation type="submission" date="2020-09" db="EMBL/GenBank/DDBJ databases">
        <authorList>
            <person name="Sun Q."/>
            <person name="Sedlacek I."/>
        </authorList>
    </citation>
    <scope>NUCLEOTIDE SEQUENCE</scope>
    <source>
        <strain evidence="1">CCM 7664</strain>
    </source>
</reference>
<evidence type="ECO:0000313" key="2">
    <source>
        <dbReference type="Proteomes" id="UP000627205"/>
    </source>
</evidence>
<comment type="caution">
    <text evidence="1">The sequence shown here is derived from an EMBL/GenBank/DDBJ whole genome shotgun (WGS) entry which is preliminary data.</text>
</comment>
<dbReference type="RefSeq" id="WP_188419806.1">
    <property type="nucleotide sequence ID" value="NZ_BMDP01000001.1"/>
</dbReference>
<dbReference type="Proteomes" id="UP000627205">
    <property type="component" value="Unassembled WGS sequence"/>
</dbReference>